<organism evidence="4 5">
    <name type="scientific">Pseudoalteromonas aurantia</name>
    <dbReference type="NCBI Taxonomy" id="43654"/>
    <lineage>
        <taxon>Bacteria</taxon>
        <taxon>Pseudomonadati</taxon>
        <taxon>Pseudomonadota</taxon>
        <taxon>Gammaproteobacteria</taxon>
        <taxon>Alteromonadales</taxon>
        <taxon>Pseudoalteromonadaceae</taxon>
        <taxon>Pseudoalteromonas</taxon>
    </lineage>
</organism>
<keyword evidence="3" id="KW-0456">Lyase</keyword>
<dbReference type="OrthoDB" id="9789493at2"/>
<dbReference type="AlphaFoldDB" id="A0A5S3V6G4"/>
<proteinExistence type="predicted"/>
<evidence type="ECO:0008006" key="6">
    <source>
        <dbReference type="Google" id="ProtNLM"/>
    </source>
</evidence>
<dbReference type="GO" id="GO:0008813">
    <property type="term" value="F:chorismate lyase activity"/>
    <property type="evidence" value="ECO:0007669"/>
    <property type="project" value="InterPro"/>
</dbReference>
<keyword evidence="1" id="KW-0963">Cytoplasm</keyword>
<dbReference type="EMBL" id="PNBX01000062">
    <property type="protein sequence ID" value="TMO67166.1"/>
    <property type="molecule type" value="Genomic_DNA"/>
</dbReference>
<reference evidence="5" key="2">
    <citation type="submission" date="2019-06" db="EMBL/GenBank/DDBJ databases">
        <title>Co-occurence of chitin degradation, pigmentation and bioactivity in marine Pseudoalteromonas.</title>
        <authorList>
            <person name="Sonnenschein E.C."/>
            <person name="Bech P.K."/>
        </authorList>
    </citation>
    <scope>NUCLEOTIDE SEQUENCE [LARGE SCALE GENOMIC DNA]</scope>
    <source>
        <strain evidence="5">S3790</strain>
    </source>
</reference>
<comment type="caution">
    <text evidence="4">The sequence shown here is derived from an EMBL/GenBank/DDBJ whole genome shotgun (WGS) entry which is preliminary data.</text>
</comment>
<evidence type="ECO:0000313" key="5">
    <source>
        <dbReference type="Proteomes" id="UP000307217"/>
    </source>
</evidence>
<evidence type="ECO:0000256" key="1">
    <source>
        <dbReference type="ARBA" id="ARBA00022490"/>
    </source>
</evidence>
<dbReference type="Gene3D" id="3.40.1410.10">
    <property type="entry name" value="Chorismate lyase-like"/>
    <property type="match status" value="1"/>
</dbReference>
<keyword evidence="2" id="KW-0831">Ubiquinone biosynthesis</keyword>
<dbReference type="GO" id="GO:0005829">
    <property type="term" value="C:cytosol"/>
    <property type="evidence" value="ECO:0007669"/>
    <property type="project" value="TreeGrafter"/>
</dbReference>
<dbReference type="GO" id="GO:0006744">
    <property type="term" value="P:ubiquinone biosynthetic process"/>
    <property type="evidence" value="ECO:0007669"/>
    <property type="project" value="UniProtKB-KW"/>
</dbReference>
<dbReference type="PANTHER" id="PTHR38683">
    <property type="entry name" value="CHORISMATE PYRUVATE-LYASE"/>
    <property type="match status" value="1"/>
</dbReference>
<evidence type="ECO:0000256" key="3">
    <source>
        <dbReference type="ARBA" id="ARBA00023239"/>
    </source>
</evidence>
<evidence type="ECO:0000313" key="4">
    <source>
        <dbReference type="EMBL" id="TMO67166.1"/>
    </source>
</evidence>
<sequence>MRAIFIVFEHPFSIDFCWQSTDKLDCPSTEIAMLLFEQGSLTSLLKARCKHFRVKLLSERWLTASSGHNKVFDNQSHRVLCREVLLYCDDVATVYAQSWITEAAYRDEVGELGETPLGEVLFSDESWGRSELEVSNFNGQNTPISCFTLENAQASQSFYARRRIFTKGQSQIMVCEVFLFGEKDAIKCT</sequence>
<evidence type="ECO:0000256" key="2">
    <source>
        <dbReference type="ARBA" id="ARBA00022688"/>
    </source>
</evidence>
<gene>
    <name evidence="4" type="ORF">CWC19_14510</name>
</gene>
<dbReference type="PANTHER" id="PTHR38683:SF1">
    <property type="entry name" value="CHORISMATE PYRUVATE-LYASE"/>
    <property type="match status" value="1"/>
</dbReference>
<dbReference type="Proteomes" id="UP000307217">
    <property type="component" value="Unassembled WGS sequence"/>
</dbReference>
<dbReference type="SUPFAM" id="SSF64288">
    <property type="entry name" value="Chorismate lyase-like"/>
    <property type="match status" value="1"/>
</dbReference>
<accession>A0A5S3V6G4</accession>
<reference evidence="4 5" key="1">
    <citation type="submission" date="2018-01" db="EMBL/GenBank/DDBJ databases">
        <authorList>
            <person name="Paulsen S."/>
            <person name="Gram L.K."/>
        </authorList>
    </citation>
    <scope>NUCLEOTIDE SEQUENCE [LARGE SCALE GENOMIC DNA]</scope>
    <source>
        <strain evidence="4 5">S3790</strain>
    </source>
</reference>
<dbReference type="Pfam" id="PF04345">
    <property type="entry name" value="Chor_lyase"/>
    <property type="match status" value="1"/>
</dbReference>
<dbReference type="InterPro" id="IPR007440">
    <property type="entry name" value="Chorismate--pyruvate_lyase"/>
</dbReference>
<name>A0A5S3V6G4_9GAMM</name>
<protein>
    <recommendedName>
        <fullName evidence="6">Chorismate lyase</fullName>
    </recommendedName>
</protein>
<dbReference type="InterPro" id="IPR028978">
    <property type="entry name" value="Chorismate_lyase_/UTRA_dom_sf"/>
</dbReference>